<proteinExistence type="predicted"/>
<dbReference type="RefSeq" id="WP_151952101.1">
    <property type="nucleotide sequence ID" value="NZ_CABVRB010000040.1"/>
</dbReference>
<dbReference type="EMBL" id="JAQTJH010000013">
    <property type="protein sequence ID" value="MDK2062854.1"/>
    <property type="molecule type" value="Genomic_DNA"/>
</dbReference>
<dbReference type="Proteomes" id="UP001237843">
    <property type="component" value="Unassembled WGS sequence"/>
</dbReference>
<evidence type="ECO:0000259" key="1">
    <source>
        <dbReference type="Pfam" id="PF18765"/>
    </source>
</evidence>
<dbReference type="InterPro" id="IPR052548">
    <property type="entry name" value="Type_VII_TA_antitoxin"/>
</dbReference>
<dbReference type="AlphaFoldDB" id="A0AAW6VRP9"/>
<accession>A0AAW6VRP9</accession>
<comment type="caution">
    <text evidence="2">The sequence shown here is derived from an EMBL/GenBank/DDBJ whole genome shotgun (WGS) entry which is preliminary data.</text>
</comment>
<protein>
    <submittedName>
        <fullName evidence="2">Nucleotidyltransferase domain-containing protein</fullName>
    </submittedName>
</protein>
<dbReference type="PANTHER" id="PTHR33933:SF1">
    <property type="entry name" value="PROTEIN ADENYLYLTRANSFERASE MNTA-RELATED"/>
    <property type="match status" value="1"/>
</dbReference>
<dbReference type="Pfam" id="PF18765">
    <property type="entry name" value="Polbeta"/>
    <property type="match status" value="1"/>
</dbReference>
<gene>
    <name evidence="2" type="ORF">PT520_10020</name>
</gene>
<dbReference type="PANTHER" id="PTHR33933">
    <property type="entry name" value="NUCLEOTIDYLTRANSFERASE"/>
    <property type="match status" value="1"/>
</dbReference>
<sequence length="163" mass="19372">MLSTNKLLSCYLFGSYAKGKQSENSDVDILIIVDKEQYEYKQITNMKEQIKNEFEKINIFCEPIFGYHQNINEDKSVFFREYIGSGKLLFGDDLSNVILKETPQEQKQIEYEKYWRAMMFEKMRTLEYLASVDKNIDDSSLAWEFLYLVVYWNGKSELTLIDK</sequence>
<reference evidence="2" key="1">
    <citation type="journal article" date="2023" name="Antibiotics">
        <title>Genomic Characterization of Antibiotic-Resistant Campylobacterales Isolated from Chilean Poultry Meat.</title>
        <authorList>
            <person name="Concha-Toloza M."/>
            <person name="Lopez-Cantillo M."/>
            <person name="Molina-Mora J.A."/>
            <person name="Collado L."/>
        </authorList>
    </citation>
    <scope>NUCLEOTIDE SEQUENCE</scope>
    <source>
        <strain evidence="2">FR1p273A</strain>
    </source>
</reference>
<evidence type="ECO:0000313" key="3">
    <source>
        <dbReference type="Proteomes" id="UP001237843"/>
    </source>
</evidence>
<dbReference type="SUPFAM" id="SSF81301">
    <property type="entry name" value="Nucleotidyltransferase"/>
    <property type="match status" value="1"/>
</dbReference>
<evidence type="ECO:0000313" key="2">
    <source>
        <dbReference type="EMBL" id="MDK2062854.1"/>
    </source>
</evidence>
<feature type="domain" description="Polymerase beta nucleotidyltransferase" evidence="1">
    <location>
        <begin position="4"/>
        <end position="93"/>
    </location>
</feature>
<reference evidence="2" key="2">
    <citation type="submission" date="2023-02" db="EMBL/GenBank/DDBJ databases">
        <authorList>
            <person name="Concha-Toloza M."/>
            <person name="Lopez-Cantillo M."/>
            <person name="Molina-Mora J."/>
            <person name="Collado L."/>
        </authorList>
    </citation>
    <scope>NUCLEOTIDE SEQUENCE</scope>
    <source>
        <strain evidence="2">FR1p273A</strain>
    </source>
</reference>
<name>A0AAW6VRP9_9BACT</name>
<organism evidence="2 3">
    <name type="scientific">Aliarcobacter butzleri</name>
    <dbReference type="NCBI Taxonomy" id="28197"/>
    <lineage>
        <taxon>Bacteria</taxon>
        <taxon>Pseudomonadati</taxon>
        <taxon>Campylobacterota</taxon>
        <taxon>Epsilonproteobacteria</taxon>
        <taxon>Campylobacterales</taxon>
        <taxon>Arcobacteraceae</taxon>
        <taxon>Aliarcobacter</taxon>
    </lineage>
</organism>
<dbReference type="CDD" id="cd05403">
    <property type="entry name" value="NT_KNTase_like"/>
    <property type="match status" value="1"/>
</dbReference>
<dbReference type="InterPro" id="IPR041633">
    <property type="entry name" value="Polbeta"/>
</dbReference>
<dbReference type="InterPro" id="IPR043519">
    <property type="entry name" value="NT_sf"/>
</dbReference>
<dbReference type="Gene3D" id="3.30.460.10">
    <property type="entry name" value="Beta Polymerase, domain 2"/>
    <property type="match status" value="1"/>
</dbReference>